<dbReference type="OMA" id="NARMAHS"/>
<dbReference type="PANTHER" id="PTHR12458">
    <property type="entry name" value="ORF PROTEIN"/>
    <property type="match status" value="1"/>
</dbReference>
<organism evidence="3 5">
    <name type="scientific">Naegleria fowleri</name>
    <name type="common">Brain eating amoeba</name>
    <dbReference type="NCBI Taxonomy" id="5763"/>
    <lineage>
        <taxon>Eukaryota</taxon>
        <taxon>Discoba</taxon>
        <taxon>Heterolobosea</taxon>
        <taxon>Tetramitia</taxon>
        <taxon>Eutetramitia</taxon>
        <taxon>Vahlkampfiidae</taxon>
        <taxon>Naegleria</taxon>
    </lineage>
</organism>
<comment type="caution">
    <text evidence="3">The sequence shown here is derived from an EMBL/GenBank/DDBJ whole genome shotgun (WGS) entry which is preliminary data.</text>
</comment>
<accession>A0A6A5BJ11</accession>
<evidence type="ECO:0000313" key="3">
    <source>
        <dbReference type="EMBL" id="KAF0973990.1"/>
    </source>
</evidence>
<feature type="compositionally biased region" description="Basic and acidic residues" evidence="1">
    <location>
        <begin position="335"/>
        <end position="359"/>
    </location>
</feature>
<dbReference type="VEuPathDB" id="AmoebaDB:NF0082830"/>
<proteinExistence type="predicted"/>
<reference evidence="3 5" key="1">
    <citation type="journal article" date="2019" name="Sci. Rep.">
        <title>Nanopore sequencing improves the draft genome of the human pathogenic amoeba Naegleria fowleri.</title>
        <authorList>
            <person name="Liechti N."/>
            <person name="Schurch N."/>
            <person name="Bruggmann R."/>
            <person name="Wittwer M."/>
        </authorList>
    </citation>
    <scope>NUCLEOTIDE SEQUENCE [LARGE SCALE GENOMIC DNA]</scope>
    <source>
        <strain evidence="3 5">ATCC 30894</strain>
    </source>
</reference>
<evidence type="ECO:0000256" key="1">
    <source>
        <dbReference type="SAM" id="MobiDB-lite"/>
    </source>
</evidence>
<evidence type="ECO:0000259" key="2">
    <source>
        <dbReference type="Pfam" id="PF05018"/>
    </source>
</evidence>
<dbReference type="VEuPathDB" id="AmoebaDB:NfTy_089670"/>
<evidence type="ECO:0000313" key="5">
    <source>
        <dbReference type="Proteomes" id="UP000444721"/>
    </source>
</evidence>
<dbReference type="EMBL" id="VFQX01000055">
    <property type="protein sequence ID" value="KAF0973990.1"/>
    <property type="molecule type" value="Genomic_DNA"/>
</dbReference>
<dbReference type="EMBL" id="VFQX01000052">
    <property type="protein sequence ID" value="KAF0974444.1"/>
    <property type="molecule type" value="Genomic_DNA"/>
</dbReference>
<feature type="domain" description="CFA20" evidence="2">
    <location>
        <begin position="13"/>
        <end position="175"/>
    </location>
</feature>
<dbReference type="AlphaFoldDB" id="A0A6A5BJ11"/>
<dbReference type="VEuPathDB" id="AmoebaDB:FDP41_006973"/>
<gene>
    <name evidence="4" type="ORF">FDP41_006476</name>
    <name evidence="3" type="ORF">FDP41_006973</name>
</gene>
<dbReference type="InterPro" id="IPR007714">
    <property type="entry name" value="CFA20_dom"/>
</dbReference>
<sequence>MSQHLSGSSSDSIELLSTQGSNALNNVLIKNTKLVTKVFDKEVKTYVVCIEGSSFHTTNIEIPKLNTTTLQIMHRYLVIQCMIGTIFQVEFHIRDKKQIKKRIIISSSFKTITKTQLHSQIPLPENIIAGQWMNLCFDLFELVEISFNDKEEYYCLDRICIGPSCTIRKVFTLKHNPETEVLIPKKLAFSHTGDNNVCIVDSSSFLSEEEISALKKKPPVITEKPASAKDKKPQIAFGRRIFRPTTGLPEHSILQENSVLLEPKPHTAGPRIGQNIHKPSTSATNKTGPIIRPRKPQPPQPEKQKSKNILLISHNKNNETTISRYSEGDEEEIEEHSTESHNSIEELRILKKPPKEEYNPNHYQTEEDNLDLLVISEQEIEKLNNDPLIEFTNSRKKIALMGNSISDMDKSLTSARSSKSSLSTDSLCVPQRREALTEALQEVEVNFGDPQFSDNEEDSDVACQGNDSFGSETAIHTLNSYKFKEDRKYNPTMFEDEDLVLLEGEQNINCKTAHDSLIEKHTVLESTNSALSSPTPNRICTVNVGMDEYIEEPNSRRMFHNFEEDDEETTQF</sequence>
<evidence type="ECO:0000313" key="4">
    <source>
        <dbReference type="EMBL" id="KAF0974444.1"/>
    </source>
</evidence>
<name>A0A6A5BJ11_NAEFO</name>
<dbReference type="InterPro" id="IPR040441">
    <property type="entry name" value="CFA20/CFAP20DC"/>
</dbReference>
<protein>
    <recommendedName>
        <fullName evidence="2">CFA20 domain-containing protein</fullName>
    </recommendedName>
</protein>
<dbReference type="Proteomes" id="UP000444721">
    <property type="component" value="Unassembled WGS sequence"/>
</dbReference>
<dbReference type="OrthoDB" id="10261083at2759"/>
<feature type="compositionally biased region" description="Polar residues" evidence="1">
    <location>
        <begin position="277"/>
        <end position="287"/>
    </location>
</feature>
<dbReference type="RefSeq" id="XP_044559157.1">
    <property type="nucleotide sequence ID" value="XM_044710115.1"/>
</dbReference>
<dbReference type="VEuPathDB" id="AmoebaDB:FDP41_006476"/>
<dbReference type="Pfam" id="PF05018">
    <property type="entry name" value="CFA20_dom"/>
    <property type="match status" value="1"/>
</dbReference>
<feature type="compositionally biased region" description="Polar residues" evidence="1">
    <location>
        <begin position="314"/>
        <end position="324"/>
    </location>
</feature>
<feature type="region of interest" description="Disordered" evidence="1">
    <location>
        <begin position="268"/>
        <end position="359"/>
    </location>
</feature>
<dbReference type="GeneID" id="68113694"/>
<keyword evidence="5" id="KW-1185">Reference proteome</keyword>